<evidence type="ECO:0000313" key="1">
    <source>
        <dbReference type="EMBL" id="MCI26912.1"/>
    </source>
</evidence>
<feature type="non-terminal residue" evidence="1">
    <location>
        <position position="31"/>
    </location>
</feature>
<sequence length="31" mass="3539">MEKDTGPLTGYVWRSTVWDTVGTIKWHGFGI</sequence>
<evidence type="ECO:0000313" key="2">
    <source>
        <dbReference type="Proteomes" id="UP000265520"/>
    </source>
</evidence>
<protein>
    <submittedName>
        <fullName evidence="1">Equilibrative nucleotide transporter 1-like</fullName>
    </submittedName>
</protein>
<reference evidence="1 2" key="1">
    <citation type="journal article" date="2018" name="Front. Plant Sci.">
        <title>Red Clover (Trifolium pratense) and Zigzag Clover (T. medium) - A Picture of Genomic Similarities and Differences.</title>
        <authorList>
            <person name="Dluhosova J."/>
            <person name="Istvanek J."/>
            <person name="Nedelnik J."/>
            <person name="Repkova J."/>
        </authorList>
    </citation>
    <scope>NUCLEOTIDE SEQUENCE [LARGE SCALE GENOMIC DNA]</scope>
    <source>
        <strain evidence="2">cv. 10/8</strain>
        <tissue evidence="1">Leaf</tissue>
    </source>
</reference>
<keyword evidence="2" id="KW-1185">Reference proteome</keyword>
<dbReference type="Proteomes" id="UP000265520">
    <property type="component" value="Unassembled WGS sequence"/>
</dbReference>
<dbReference type="EMBL" id="LXQA010156143">
    <property type="protein sequence ID" value="MCI26912.1"/>
    <property type="molecule type" value="Genomic_DNA"/>
</dbReference>
<organism evidence="1 2">
    <name type="scientific">Trifolium medium</name>
    <dbReference type="NCBI Taxonomy" id="97028"/>
    <lineage>
        <taxon>Eukaryota</taxon>
        <taxon>Viridiplantae</taxon>
        <taxon>Streptophyta</taxon>
        <taxon>Embryophyta</taxon>
        <taxon>Tracheophyta</taxon>
        <taxon>Spermatophyta</taxon>
        <taxon>Magnoliopsida</taxon>
        <taxon>eudicotyledons</taxon>
        <taxon>Gunneridae</taxon>
        <taxon>Pentapetalae</taxon>
        <taxon>rosids</taxon>
        <taxon>fabids</taxon>
        <taxon>Fabales</taxon>
        <taxon>Fabaceae</taxon>
        <taxon>Papilionoideae</taxon>
        <taxon>50 kb inversion clade</taxon>
        <taxon>NPAAA clade</taxon>
        <taxon>Hologalegina</taxon>
        <taxon>IRL clade</taxon>
        <taxon>Trifolieae</taxon>
        <taxon>Trifolium</taxon>
    </lineage>
</organism>
<comment type="caution">
    <text evidence="1">The sequence shown here is derived from an EMBL/GenBank/DDBJ whole genome shotgun (WGS) entry which is preliminary data.</text>
</comment>
<proteinExistence type="predicted"/>
<dbReference type="AlphaFoldDB" id="A0A392QSS0"/>
<accession>A0A392QSS0</accession>
<name>A0A392QSS0_9FABA</name>